<evidence type="ECO:0000313" key="2">
    <source>
        <dbReference type="EMBL" id="SDC24160.1"/>
    </source>
</evidence>
<gene>
    <name evidence="2" type="ORF">SAMN05216410_1456</name>
</gene>
<dbReference type="Gene3D" id="3.40.190.10">
    <property type="entry name" value="Periplasmic binding protein-like II"/>
    <property type="match status" value="1"/>
</dbReference>
<organism evidence="2 3">
    <name type="scientific">Sanguibacter gelidistatuariae</name>
    <dbReference type="NCBI Taxonomy" id="1814289"/>
    <lineage>
        <taxon>Bacteria</taxon>
        <taxon>Bacillati</taxon>
        <taxon>Actinomycetota</taxon>
        <taxon>Actinomycetes</taxon>
        <taxon>Micrococcales</taxon>
        <taxon>Sanguibacteraceae</taxon>
        <taxon>Sanguibacter</taxon>
    </lineage>
</organism>
<dbReference type="Pfam" id="PF13416">
    <property type="entry name" value="SBP_bac_8"/>
    <property type="match status" value="1"/>
</dbReference>
<dbReference type="EMBL" id="FMYH01000002">
    <property type="protein sequence ID" value="SDC24160.1"/>
    <property type="molecule type" value="Genomic_DNA"/>
</dbReference>
<feature type="signal peptide" evidence="1">
    <location>
        <begin position="1"/>
        <end position="27"/>
    </location>
</feature>
<keyword evidence="3" id="KW-1185">Reference proteome</keyword>
<keyword evidence="1" id="KW-0732">Signal</keyword>
<reference evidence="2 3" key="1">
    <citation type="submission" date="2016-09" db="EMBL/GenBank/DDBJ databases">
        <authorList>
            <person name="Capua I."/>
            <person name="De Benedictis P."/>
            <person name="Joannis T."/>
            <person name="Lombin L.H."/>
            <person name="Cattoli G."/>
        </authorList>
    </citation>
    <scope>NUCLEOTIDE SEQUENCE [LARGE SCALE GENOMIC DNA]</scope>
    <source>
        <strain evidence="2 3">ISLP-3</strain>
    </source>
</reference>
<dbReference type="InterPro" id="IPR006059">
    <property type="entry name" value="SBP"/>
</dbReference>
<dbReference type="RefSeq" id="WP_093182014.1">
    <property type="nucleotide sequence ID" value="NZ_FMYH01000002.1"/>
</dbReference>
<dbReference type="PANTHER" id="PTHR43649">
    <property type="entry name" value="ARABINOSE-BINDING PROTEIN-RELATED"/>
    <property type="match status" value="1"/>
</dbReference>
<dbReference type="PROSITE" id="PS51257">
    <property type="entry name" value="PROKAR_LIPOPROTEIN"/>
    <property type="match status" value="1"/>
</dbReference>
<accession>A0A1G6JZJ3</accession>
<dbReference type="PANTHER" id="PTHR43649:SF16">
    <property type="entry name" value="SUGAR-BINDING LIPOPROTEIN"/>
    <property type="match status" value="1"/>
</dbReference>
<dbReference type="Proteomes" id="UP000199039">
    <property type="component" value="Unassembled WGS sequence"/>
</dbReference>
<proteinExistence type="predicted"/>
<dbReference type="STRING" id="1814289.SAMN05216410_1456"/>
<feature type="chain" id="PRO_5011792305" evidence="1">
    <location>
        <begin position="28"/>
        <end position="468"/>
    </location>
</feature>
<dbReference type="OrthoDB" id="2644341at2"/>
<dbReference type="InterPro" id="IPR050490">
    <property type="entry name" value="Bact_solute-bd_prot1"/>
</dbReference>
<evidence type="ECO:0000313" key="3">
    <source>
        <dbReference type="Proteomes" id="UP000199039"/>
    </source>
</evidence>
<sequence>MRFNRSTSVALAGVLSLGLLTACSSSSDDSTTTKPSGTAGADQVTITVAGLEPGAKQDAVDQLNARVAAFETKYPDIKVEPQEYKWLASTFTTQLAGGTLPTVFEIPLTDGKTLIQNGQLADIDAQFKELSYAGDFNKEALAAGTGDDGKVYAIPAKSFYDVTLHYNRDLFTQAGLDPDKPPATWDEIRTDAKAIYDATGVPGYGMMALDNAGGWQLTAAAYSRGGRVQTTDGKTYTATLTDPAVKAQLQWLKDLRWEDNSIYPGADLGWGDINAAFAAGQIAMFTSGSDIYNALVENNGVTADFPYGLAPIPVEGADAGALTGGTFAAVKVDATDAEKEAAVKWIDFWYLSPLLDQTQAVDNATTRAAANQAVGTPVLPIFSRDQYELSLSWVKDQINVPLDHMKPYTDVMFDQPLVGEPSRSTQPTYGLLYPIVQAVLTDKNADIDALLATANTQDQALIDQGKEE</sequence>
<dbReference type="AlphaFoldDB" id="A0A1G6JZJ3"/>
<protein>
    <submittedName>
        <fullName evidence="2">ABC-type glycerol-3-phosphate transport system, substrate-binding protein</fullName>
    </submittedName>
</protein>
<dbReference type="SUPFAM" id="SSF53850">
    <property type="entry name" value="Periplasmic binding protein-like II"/>
    <property type="match status" value="1"/>
</dbReference>
<name>A0A1G6JZJ3_9MICO</name>
<evidence type="ECO:0000256" key="1">
    <source>
        <dbReference type="SAM" id="SignalP"/>
    </source>
</evidence>